<dbReference type="OrthoDB" id="159280at2759"/>
<comment type="caution">
    <text evidence="5">The sequence shown here is derived from an EMBL/GenBank/DDBJ whole genome shotgun (WGS) entry which is preliminary data.</text>
</comment>
<evidence type="ECO:0000259" key="2">
    <source>
        <dbReference type="Pfam" id="PF00188"/>
    </source>
</evidence>
<feature type="chain" id="PRO_5033525202" description="SCP domain-containing protein" evidence="1">
    <location>
        <begin position="23"/>
        <end position="164"/>
    </location>
</feature>
<proteinExistence type="predicted"/>
<reference evidence="5 7" key="1">
    <citation type="submission" date="2018-08" db="EMBL/GenBank/DDBJ databases">
        <title>Genomic investigation of the strawberry pathogen Phytophthora fragariae indicates pathogenicity is determined by transcriptional variation in three key races.</title>
        <authorList>
            <person name="Adams T.M."/>
            <person name="Armitage A.D."/>
            <person name="Sobczyk M.K."/>
            <person name="Bates H.J."/>
            <person name="Dunwell J.M."/>
            <person name="Nellist C.F."/>
            <person name="Harrison R.J."/>
        </authorList>
    </citation>
    <scope>NUCLEOTIDE SEQUENCE [LARGE SCALE GENOMIC DNA]</scope>
    <source>
        <strain evidence="4 6">SCRP249</strain>
        <strain evidence="3 8">SCRP324</strain>
        <strain evidence="5 7">SCRP333</strain>
    </source>
</reference>
<accession>A0A6A4FIH2</accession>
<dbReference type="AlphaFoldDB" id="A0A6A4FIH2"/>
<dbReference type="Proteomes" id="UP000434957">
    <property type="component" value="Unassembled WGS sequence"/>
</dbReference>
<dbReference type="PANTHER" id="PTHR31157">
    <property type="entry name" value="SCP DOMAIN-CONTAINING PROTEIN"/>
    <property type="match status" value="1"/>
</dbReference>
<evidence type="ECO:0000313" key="5">
    <source>
        <dbReference type="EMBL" id="KAE9345367.1"/>
    </source>
</evidence>
<evidence type="ECO:0000313" key="7">
    <source>
        <dbReference type="Proteomes" id="UP000434957"/>
    </source>
</evidence>
<evidence type="ECO:0000256" key="1">
    <source>
        <dbReference type="SAM" id="SignalP"/>
    </source>
</evidence>
<name>A0A6A4FIH2_9STRA</name>
<protein>
    <recommendedName>
        <fullName evidence="2">SCP domain-containing protein</fullName>
    </recommendedName>
</protein>
<dbReference type="Gene3D" id="3.40.33.10">
    <property type="entry name" value="CAP"/>
    <property type="match status" value="1"/>
</dbReference>
<dbReference type="PANTHER" id="PTHR31157:SF1">
    <property type="entry name" value="SCP DOMAIN-CONTAINING PROTEIN"/>
    <property type="match status" value="1"/>
</dbReference>
<dbReference type="EMBL" id="QXFU01000377">
    <property type="protein sequence ID" value="KAE9035127.1"/>
    <property type="molecule type" value="Genomic_DNA"/>
</dbReference>
<sequence length="164" mass="17656">MMISSVKALLTLTLTLVGLANACATAERELQVADVSAKMLEAVNRKRTEKGLVAVCINEKLMRAAQVLADDMAQNNFVDTTGSDGSKLADRAAAQSMNVSASAEVVAAGYSSAERVVALWSEDSDSFIYSDLPFVGPGYKYDASKRYKHYWVLDFAVAEDEVCA</sequence>
<dbReference type="InterPro" id="IPR035940">
    <property type="entry name" value="CAP_sf"/>
</dbReference>
<dbReference type="SUPFAM" id="SSF55797">
    <property type="entry name" value="PR-1-like"/>
    <property type="match status" value="1"/>
</dbReference>
<dbReference type="EMBL" id="QXFT01000387">
    <property type="protein sequence ID" value="KAE9345367.1"/>
    <property type="molecule type" value="Genomic_DNA"/>
</dbReference>
<dbReference type="CDD" id="cd05379">
    <property type="entry name" value="CAP_bacterial"/>
    <property type="match status" value="1"/>
</dbReference>
<feature type="signal peptide" evidence="1">
    <location>
        <begin position="1"/>
        <end position="22"/>
    </location>
</feature>
<dbReference type="Proteomes" id="UP000435112">
    <property type="component" value="Unassembled WGS sequence"/>
</dbReference>
<evidence type="ECO:0000313" key="4">
    <source>
        <dbReference type="EMBL" id="KAE9039617.1"/>
    </source>
</evidence>
<keyword evidence="1" id="KW-0732">Signal</keyword>
<dbReference type="Pfam" id="PF00188">
    <property type="entry name" value="CAP"/>
    <property type="match status" value="1"/>
</dbReference>
<dbReference type="Proteomes" id="UP000429607">
    <property type="component" value="Unassembled WGS sequence"/>
</dbReference>
<dbReference type="EMBL" id="QXFV01000370">
    <property type="protein sequence ID" value="KAE9039617.1"/>
    <property type="molecule type" value="Genomic_DNA"/>
</dbReference>
<dbReference type="InterPro" id="IPR014044">
    <property type="entry name" value="CAP_dom"/>
</dbReference>
<evidence type="ECO:0000313" key="3">
    <source>
        <dbReference type="EMBL" id="KAE9035127.1"/>
    </source>
</evidence>
<evidence type="ECO:0000313" key="6">
    <source>
        <dbReference type="Proteomes" id="UP000429607"/>
    </source>
</evidence>
<organism evidence="5 7">
    <name type="scientific">Phytophthora rubi</name>
    <dbReference type="NCBI Taxonomy" id="129364"/>
    <lineage>
        <taxon>Eukaryota</taxon>
        <taxon>Sar</taxon>
        <taxon>Stramenopiles</taxon>
        <taxon>Oomycota</taxon>
        <taxon>Peronosporomycetes</taxon>
        <taxon>Peronosporales</taxon>
        <taxon>Peronosporaceae</taxon>
        <taxon>Phytophthora</taxon>
    </lineage>
</organism>
<evidence type="ECO:0000313" key="8">
    <source>
        <dbReference type="Proteomes" id="UP000435112"/>
    </source>
</evidence>
<feature type="domain" description="SCP" evidence="2">
    <location>
        <begin position="40"/>
        <end position="155"/>
    </location>
</feature>
<gene>
    <name evidence="4" type="ORF">PR001_g7440</name>
    <name evidence="3" type="ORF">PR002_g7752</name>
    <name evidence="5" type="ORF">PR003_g7989</name>
</gene>
<keyword evidence="7" id="KW-1185">Reference proteome</keyword>